<dbReference type="AlphaFoldDB" id="A0AAW2YVZ5"/>
<keyword evidence="4" id="KW-1185">Reference proteome</keyword>
<feature type="coiled-coil region" evidence="1">
    <location>
        <begin position="611"/>
        <end position="662"/>
    </location>
</feature>
<evidence type="ECO:0000256" key="2">
    <source>
        <dbReference type="SAM" id="MobiDB-lite"/>
    </source>
</evidence>
<gene>
    <name evidence="3" type="ORF">AKO1_012645</name>
</gene>
<organism evidence="3 4">
    <name type="scientific">Acrasis kona</name>
    <dbReference type="NCBI Taxonomy" id="1008807"/>
    <lineage>
        <taxon>Eukaryota</taxon>
        <taxon>Discoba</taxon>
        <taxon>Heterolobosea</taxon>
        <taxon>Tetramitia</taxon>
        <taxon>Eutetramitia</taxon>
        <taxon>Acrasidae</taxon>
        <taxon>Acrasis</taxon>
    </lineage>
</organism>
<name>A0AAW2YVZ5_9EUKA</name>
<dbReference type="Proteomes" id="UP001431209">
    <property type="component" value="Unassembled WGS sequence"/>
</dbReference>
<feature type="coiled-coil region" evidence="1">
    <location>
        <begin position="409"/>
        <end position="507"/>
    </location>
</feature>
<evidence type="ECO:0000313" key="4">
    <source>
        <dbReference type="Proteomes" id="UP001431209"/>
    </source>
</evidence>
<reference evidence="3 4" key="1">
    <citation type="submission" date="2024-03" db="EMBL/GenBank/DDBJ databases">
        <title>The Acrasis kona genome and developmental transcriptomes reveal deep origins of eukaryotic multicellular pathways.</title>
        <authorList>
            <person name="Sheikh S."/>
            <person name="Fu C.-J."/>
            <person name="Brown M.W."/>
            <person name="Baldauf S.L."/>
        </authorList>
    </citation>
    <scope>NUCLEOTIDE SEQUENCE [LARGE SCALE GENOMIC DNA]</scope>
    <source>
        <strain evidence="3 4">ATCC MYA-3509</strain>
    </source>
</reference>
<evidence type="ECO:0000313" key="3">
    <source>
        <dbReference type="EMBL" id="KAL0481204.1"/>
    </source>
</evidence>
<proteinExistence type="predicted"/>
<protein>
    <submittedName>
        <fullName evidence="3">Uncharacterized protein</fullName>
    </submittedName>
</protein>
<feature type="coiled-coil region" evidence="1">
    <location>
        <begin position="697"/>
        <end position="754"/>
    </location>
</feature>
<comment type="caution">
    <text evidence="3">The sequence shown here is derived from an EMBL/GenBank/DDBJ whole genome shotgun (WGS) entry which is preliminary data.</text>
</comment>
<keyword evidence="1" id="KW-0175">Coiled coil</keyword>
<sequence>MKTSTPYLRVDQCRRIVDTQEVQCECLDVLSLRVGTLFSSAQSHLESLSHQMKTYDEALGTKDDLELLYQTLKATIIDSELSRNKNRTSLLDAVPQHESLLKDSLHCSSQLEEAKTRLSTYSAELDELRNEPIMYKKVVPRLDIKDHLIDAMDKECRELLETFTSFENGSDEKELQTLLKEAARIESDLVLFHRASRDADESFQEQFQKALFGLAETCTKINQVSSSCSTQCLGMENIGTVSRRLSAAKRLPHAYKLSLQEIIRRKSYEQELLHYCDEFENRRQMEQASRDIYAAQLKSGHDGNIVRDMINAIIPELCDEAVVPSTRISRLENLPSINSDVIRDSEWMYMNKTQVSNCHDIDSDGEDLSESLSLSDADHDDVIEALIKSESKVKRLEQSIMSIKNSIDSENILQQMDDLRREMSDKNQQIEALNEEMYKLSEKAKRLEEDNFEEREKCETYKQELNHCKAEFDAKNGQLAHDSAARLSQVTNHIRQLTETLARIQEEHSIRQQDQESAARCIEDDHRRELKDRIDHCQEQHESTIRSMENDHRKELRSLADKHEAESQSIRYKHSQELQLLANKHEMQQLSMIDSHQQELRRQESDRDARIVDFESNVNQLQECNRFLNQQITNQSNLQQELTNAKSQIERLNQELTLKNEESNLHYEIQHLRDLTEMQQQQITEMTNRDVEYIQEIHKLRELLNKDELNQLRLQNESLNKIIVDREKNNKQFISTTVNLVKQKEESIQSLKRELQSKIPHVDVEFKFDRGANHWYGGCVLVLSGQSVESIREACGKDYHKASLVNAKILFLDDDLIADANNAYQLPVGVRYKIVELYPVENKDVKFV</sequence>
<feature type="compositionally biased region" description="Basic and acidic residues" evidence="2">
    <location>
        <begin position="541"/>
        <end position="566"/>
    </location>
</feature>
<dbReference type="EMBL" id="JAOPGA020000734">
    <property type="protein sequence ID" value="KAL0481204.1"/>
    <property type="molecule type" value="Genomic_DNA"/>
</dbReference>
<feature type="region of interest" description="Disordered" evidence="2">
    <location>
        <begin position="541"/>
        <end position="568"/>
    </location>
</feature>
<accession>A0AAW2YVZ5</accession>
<evidence type="ECO:0000256" key="1">
    <source>
        <dbReference type="SAM" id="Coils"/>
    </source>
</evidence>